<evidence type="ECO:0000259" key="8">
    <source>
        <dbReference type="Pfam" id="PF25183"/>
    </source>
</evidence>
<comment type="caution">
    <text evidence="9">The sequence shown here is derived from an EMBL/GenBank/DDBJ whole genome shotgun (WGS) entry which is preliminary data.</text>
</comment>
<keyword evidence="6" id="KW-0998">Cell outer membrane</keyword>
<accession>A0A365XUX9</accession>
<dbReference type="InterPro" id="IPR039426">
    <property type="entry name" value="TonB-dep_rcpt-like"/>
</dbReference>
<dbReference type="SUPFAM" id="SSF49452">
    <property type="entry name" value="Starch-binding domain-like"/>
    <property type="match status" value="1"/>
</dbReference>
<evidence type="ECO:0000313" key="9">
    <source>
        <dbReference type="EMBL" id="RBL89514.1"/>
    </source>
</evidence>
<reference evidence="9 10" key="1">
    <citation type="submission" date="2018-05" db="EMBL/GenBank/DDBJ databases">
        <title>Chitinophaga sp. K3CV102501T nov., isolated from isolated from a monsoon evergreen broad-leaved forest soil.</title>
        <authorList>
            <person name="Lv Y."/>
        </authorList>
    </citation>
    <scope>NUCLEOTIDE SEQUENCE [LARGE SCALE GENOMIC DNA]</scope>
    <source>
        <strain evidence="9 10">GDMCC 1.1325</strain>
    </source>
</reference>
<gene>
    <name evidence="9" type="ORF">DF182_23665</name>
</gene>
<evidence type="ECO:0000256" key="2">
    <source>
        <dbReference type="ARBA" id="ARBA00022448"/>
    </source>
</evidence>
<dbReference type="GO" id="GO:0044718">
    <property type="term" value="P:siderophore transmembrane transport"/>
    <property type="evidence" value="ECO:0007669"/>
    <property type="project" value="TreeGrafter"/>
</dbReference>
<keyword evidence="9" id="KW-0675">Receptor</keyword>
<evidence type="ECO:0000256" key="4">
    <source>
        <dbReference type="ARBA" id="ARBA00022692"/>
    </source>
</evidence>
<dbReference type="InterPro" id="IPR036942">
    <property type="entry name" value="Beta-barrel_TonB_sf"/>
</dbReference>
<dbReference type="InterPro" id="IPR013784">
    <property type="entry name" value="Carb-bd-like_fold"/>
</dbReference>
<evidence type="ECO:0000256" key="3">
    <source>
        <dbReference type="ARBA" id="ARBA00022452"/>
    </source>
</evidence>
<evidence type="ECO:0000256" key="7">
    <source>
        <dbReference type="SAM" id="SignalP"/>
    </source>
</evidence>
<dbReference type="Gene3D" id="2.40.170.20">
    <property type="entry name" value="TonB-dependent receptor, beta-barrel domain"/>
    <property type="match status" value="1"/>
</dbReference>
<dbReference type="AlphaFoldDB" id="A0A365XUX9"/>
<feature type="domain" description="TonB-dependent transporter Oar-like beta-barrel" evidence="8">
    <location>
        <begin position="252"/>
        <end position="326"/>
    </location>
</feature>
<dbReference type="Proteomes" id="UP000253410">
    <property type="component" value="Unassembled WGS sequence"/>
</dbReference>
<evidence type="ECO:0000256" key="1">
    <source>
        <dbReference type="ARBA" id="ARBA00004571"/>
    </source>
</evidence>
<proteinExistence type="predicted"/>
<dbReference type="PANTHER" id="PTHR30069:SF46">
    <property type="entry name" value="OAR PROTEIN"/>
    <property type="match status" value="1"/>
</dbReference>
<dbReference type="OrthoDB" id="9768147at2"/>
<evidence type="ECO:0000313" key="10">
    <source>
        <dbReference type="Proteomes" id="UP000253410"/>
    </source>
</evidence>
<evidence type="ECO:0000256" key="5">
    <source>
        <dbReference type="ARBA" id="ARBA00023136"/>
    </source>
</evidence>
<evidence type="ECO:0000256" key="6">
    <source>
        <dbReference type="ARBA" id="ARBA00023237"/>
    </source>
</evidence>
<feature type="chain" id="PRO_5016810396" evidence="7">
    <location>
        <begin position="29"/>
        <end position="1094"/>
    </location>
</feature>
<dbReference type="Gene3D" id="2.60.40.1120">
    <property type="entry name" value="Carboxypeptidase-like, regulatory domain"/>
    <property type="match status" value="1"/>
</dbReference>
<dbReference type="SUPFAM" id="SSF56935">
    <property type="entry name" value="Porins"/>
    <property type="match status" value="1"/>
</dbReference>
<dbReference type="Pfam" id="PF25183">
    <property type="entry name" value="OMP_b-brl_4"/>
    <property type="match status" value="2"/>
</dbReference>
<dbReference type="RefSeq" id="WP_113618258.1">
    <property type="nucleotide sequence ID" value="NZ_QFFJ01000002.1"/>
</dbReference>
<dbReference type="GO" id="GO:0030246">
    <property type="term" value="F:carbohydrate binding"/>
    <property type="evidence" value="ECO:0007669"/>
    <property type="project" value="InterPro"/>
</dbReference>
<feature type="signal peptide" evidence="7">
    <location>
        <begin position="1"/>
        <end position="28"/>
    </location>
</feature>
<organism evidence="9 10">
    <name type="scientific">Chitinophaga flava</name>
    <dbReference type="NCBI Taxonomy" id="2259036"/>
    <lineage>
        <taxon>Bacteria</taxon>
        <taxon>Pseudomonadati</taxon>
        <taxon>Bacteroidota</taxon>
        <taxon>Chitinophagia</taxon>
        <taxon>Chitinophagales</taxon>
        <taxon>Chitinophagaceae</taxon>
        <taxon>Chitinophaga</taxon>
    </lineage>
</organism>
<dbReference type="GO" id="GO:0009279">
    <property type="term" value="C:cell outer membrane"/>
    <property type="evidence" value="ECO:0007669"/>
    <property type="project" value="UniProtKB-SubCell"/>
</dbReference>
<sequence length="1094" mass="121782">MFQSIHKKICHFLIVVVVFLCSISAAMAQQTDGSLIGKVTDSSGHPLAAASVVAIHQPSGTTYSAGADKAGSFFLPGLRIGGPYKITVTMVGKKTATMEQVIVRLGEPQQLSFVMEEEQRQLAEIVIQSTPGTHRANTFGTAQNITRTQLSSMPTVNRSLQDITRLVPQGSKDNAFAGTNFRYNNITVDGAINNDAIGFSPSAGGITGTSGAPGSSTRTNAISLDAIEDMQVYLAPYDVKIGNFTGGSINAVTRSGTNTLTGSVYVFGRNASVTGKDKAGALGKMNKDFYDYQAGVRVGFPVIKNKLFFFTNEEITRRQDPAQLMAGQQETAQILSNKDADDIRNFAIGHYGNIFDPGTAGAYNSYSRSEKYFNRLDWNVNDRNQLSVRNNTILSRAVNMDRDQMDFRFSSMAYRQVNNQSSTVAELKTNFHGGFSNSLIVGYTTIHDYRDPLSDPALPQIQIMGRTPGTTIYLGTDREAAVFNMRQRTWEITDNLTWHRGKHTLLLGTHNELYHISYGFVNSWNGRVDYLSVADFLNGNPYRVRGSYNYHNNSREYILSHPEAVFDVNMLSTYFQDEIRVTDRFRITPGLRADYSQVPHKQPLSDQVRTAYADSYFDNTYAYTPLTNISNNYLNKIQLSPRIGFRYDMTKDGQLVLRGGAGLFTGRIPLAWLGYAFYNTGINYGAYDQKADQQPFAPGSDPLKPGTNGIADFIAQNGTAVNNPKAGKTQVDVIDNNFTMPKVLRTSLALDYTTADGFKMGVEGLYTKTIRDVYFQQVNIKDDPRYNGYDAGHQMPVYSGSIDSRFSNAYELSNTSLGYRYSVTGTISRKFDAGMNMSVAYTYGQSKDAFNGIRNSMESNWQLNQALSPNNAGLAWSNFDIRHRIIVNIGYQRAWNEKWTTRLNLFVSAQSGSPFTYGIVNNSLQGVPQQVSLAYIPGEQEAIRFFRDYTDAAGTTITAEQQAAAFNTYIDENKYLNSRRGNFTERNTGRTPWNTTADLHFAQEFHFANSSRFVTFTVDIMNLTNLISSNWGRAYFSPNTFNSTASVGLTPELFPQKQNMGNYPVFRFADPGKPYAIDYFSSRVQGQLGLRYSF</sequence>
<protein>
    <submittedName>
        <fullName evidence="9">TonB-dependent receptor</fullName>
    </submittedName>
</protein>
<keyword evidence="10" id="KW-1185">Reference proteome</keyword>
<comment type="subcellular location">
    <subcellularLocation>
        <location evidence="1">Cell outer membrane</location>
        <topology evidence="1">Multi-pass membrane protein</topology>
    </subcellularLocation>
</comment>
<dbReference type="GO" id="GO:0015344">
    <property type="term" value="F:siderophore uptake transmembrane transporter activity"/>
    <property type="evidence" value="ECO:0007669"/>
    <property type="project" value="TreeGrafter"/>
</dbReference>
<keyword evidence="7" id="KW-0732">Signal</keyword>
<keyword evidence="4" id="KW-0812">Transmembrane</keyword>
<keyword evidence="3" id="KW-1134">Transmembrane beta strand</keyword>
<feature type="domain" description="TonB-dependent transporter Oar-like beta-barrel" evidence="8">
    <location>
        <begin position="365"/>
        <end position="1048"/>
    </location>
</feature>
<dbReference type="PANTHER" id="PTHR30069">
    <property type="entry name" value="TONB-DEPENDENT OUTER MEMBRANE RECEPTOR"/>
    <property type="match status" value="1"/>
</dbReference>
<keyword evidence="5" id="KW-0472">Membrane</keyword>
<keyword evidence="2" id="KW-0813">Transport</keyword>
<dbReference type="EMBL" id="QFFJ01000002">
    <property type="protein sequence ID" value="RBL89514.1"/>
    <property type="molecule type" value="Genomic_DNA"/>
</dbReference>
<dbReference type="Pfam" id="PF13620">
    <property type="entry name" value="CarboxypepD_reg"/>
    <property type="match status" value="1"/>
</dbReference>
<dbReference type="InterPro" id="IPR057601">
    <property type="entry name" value="Oar-like_b-barrel"/>
</dbReference>
<name>A0A365XUX9_9BACT</name>